<evidence type="ECO:0000256" key="1">
    <source>
        <dbReference type="SAM" id="MobiDB-lite"/>
    </source>
</evidence>
<feature type="region of interest" description="Disordered" evidence="1">
    <location>
        <begin position="48"/>
        <end position="99"/>
    </location>
</feature>
<dbReference type="AlphaFoldDB" id="G0MGU3"/>
<feature type="region of interest" description="Disordered" evidence="1">
    <location>
        <begin position="1"/>
        <end position="34"/>
    </location>
</feature>
<reference evidence="3" key="1">
    <citation type="submission" date="2011-07" db="EMBL/GenBank/DDBJ databases">
        <authorList>
            <consortium name="Caenorhabditis brenneri Sequencing and Analysis Consortium"/>
            <person name="Wilson R.K."/>
        </authorList>
    </citation>
    <scope>NUCLEOTIDE SEQUENCE [LARGE SCALE GENOMIC DNA]</scope>
    <source>
        <strain evidence="3">PB2801</strain>
    </source>
</reference>
<feature type="compositionally biased region" description="Polar residues" evidence="1">
    <location>
        <begin position="164"/>
        <end position="175"/>
    </location>
</feature>
<protein>
    <submittedName>
        <fullName evidence="2">Uncharacterized protein</fullName>
    </submittedName>
</protein>
<proteinExistence type="predicted"/>
<dbReference type="Proteomes" id="UP000008068">
    <property type="component" value="Unassembled WGS sequence"/>
</dbReference>
<gene>
    <name evidence="2" type="ORF">CAEBREN_25067</name>
</gene>
<dbReference type="HOGENOM" id="CLU_1316447_0_0_1"/>
<feature type="compositionally biased region" description="Polar residues" evidence="1">
    <location>
        <begin position="73"/>
        <end position="83"/>
    </location>
</feature>
<evidence type="ECO:0000313" key="3">
    <source>
        <dbReference type="Proteomes" id="UP000008068"/>
    </source>
</evidence>
<evidence type="ECO:0000313" key="2">
    <source>
        <dbReference type="EMBL" id="EGT58061.1"/>
    </source>
</evidence>
<organism evidence="3">
    <name type="scientific">Caenorhabditis brenneri</name>
    <name type="common">Nematode worm</name>
    <dbReference type="NCBI Taxonomy" id="135651"/>
    <lineage>
        <taxon>Eukaryota</taxon>
        <taxon>Metazoa</taxon>
        <taxon>Ecdysozoa</taxon>
        <taxon>Nematoda</taxon>
        <taxon>Chromadorea</taxon>
        <taxon>Rhabditida</taxon>
        <taxon>Rhabditina</taxon>
        <taxon>Rhabditomorpha</taxon>
        <taxon>Rhabditoidea</taxon>
        <taxon>Rhabditidae</taxon>
        <taxon>Peloderinae</taxon>
        <taxon>Caenorhabditis</taxon>
    </lineage>
</organism>
<sequence length="209" mass="23469">MNGRRCSIGQTPPPHARWVLDLTPPRHSSETDEVKCYTPGWSAYEVPWSEDDKQNIAEKQMPGPESGPAKLENPQQALSNHGSRSAMKPRIQKTAKRNLSVEYAKRRLQSARRILNKREAELGLRAAADKAKKLSGQNKDRVTLSKEIDRLPARQTPRSRSRGPLQTSLQTSQMERGTRATADKAKELSSQNKDRVTLPKESAVQPLQE</sequence>
<dbReference type="InParanoid" id="G0MGU3"/>
<name>G0MGU3_CAEBE</name>
<dbReference type="EMBL" id="GL379794">
    <property type="protein sequence ID" value="EGT58061.1"/>
    <property type="molecule type" value="Genomic_DNA"/>
</dbReference>
<accession>G0MGU3</accession>
<feature type="region of interest" description="Disordered" evidence="1">
    <location>
        <begin position="127"/>
        <end position="209"/>
    </location>
</feature>
<keyword evidence="3" id="KW-1185">Reference proteome</keyword>
<feature type="compositionally biased region" description="Basic and acidic residues" evidence="1">
    <location>
        <begin position="127"/>
        <end position="152"/>
    </location>
</feature>
<feature type="compositionally biased region" description="Basic and acidic residues" evidence="1">
    <location>
        <begin position="176"/>
        <end position="198"/>
    </location>
</feature>